<dbReference type="PROSITE" id="PS00223">
    <property type="entry name" value="ANNEXIN_1"/>
    <property type="match status" value="1"/>
</dbReference>
<dbReference type="PANTHER" id="PTHR10502">
    <property type="entry name" value="ANNEXIN"/>
    <property type="match status" value="1"/>
</dbReference>
<keyword evidence="7" id="KW-1185">Reference proteome</keyword>
<dbReference type="SUPFAM" id="SSF47874">
    <property type="entry name" value="Annexin"/>
    <property type="match status" value="1"/>
</dbReference>
<comment type="similarity">
    <text evidence="1 4">Belongs to the annexin family.</text>
</comment>
<evidence type="ECO:0000256" key="4">
    <source>
        <dbReference type="RuleBase" id="RU003540"/>
    </source>
</evidence>
<evidence type="ECO:0000313" key="7">
    <source>
        <dbReference type="Proteomes" id="UP001642540"/>
    </source>
</evidence>
<name>A0ABP1RCP3_9HEXA</name>
<dbReference type="Proteomes" id="UP001642540">
    <property type="component" value="Unassembled WGS sequence"/>
</dbReference>
<feature type="signal peptide" evidence="5">
    <location>
        <begin position="1"/>
        <end position="24"/>
    </location>
</feature>
<protein>
    <recommendedName>
        <fullName evidence="4">Annexin</fullName>
    </recommendedName>
</protein>
<keyword evidence="4" id="KW-0106">Calcium</keyword>
<dbReference type="SMART" id="SM00335">
    <property type="entry name" value="ANX"/>
    <property type="match status" value="4"/>
</dbReference>
<keyword evidence="5" id="KW-0732">Signal</keyword>
<dbReference type="InterPro" id="IPR001464">
    <property type="entry name" value="Annexin"/>
</dbReference>
<evidence type="ECO:0000256" key="2">
    <source>
        <dbReference type="ARBA" id="ARBA00022737"/>
    </source>
</evidence>
<comment type="caution">
    <text evidence="6">The sequence shown here is derived from an EMBL/GenBank/DDBJ whole genome shotgun (WGS) entry which is preliminary data.</text>
</comment>
<dbReference type="Pfam" id="PF00191">
    <property type="entry name" value="Annexin"/>
    <property type="match status" value="4"/>
</dbReference>
<dbReference type="InterPro" id="IPR018502">
    <property type="entry name" value="Annexin_repeat"/>
</dbReference>
<keyword evidence="3 4" id="KW-0041">Annexin</keyword>
<sequence length="355" mass="40083">MEYKAVSCAITLLILVVEVSSSIASRKPTIVDYPHFDKTKDAEVLYKAMKGWGTNEDEIISVLTHRSLKQRLEIASEYERRFKKVLLNVLKSETRGKFRDFLVALFQKPAEFYAAEIHAAVKGIGTDEKALIDVFCCIDDISMVEVRQAYEKEYSQNMDSDVKEDVSGDFGALLDALMQVKRHPQKFQSNDSNSAVKAAKQLLKAGLENWSGTTESQIIQIFSESSYSELVEIDKEYENIVNVSLTASLENETSGYFQILLLAILHYAQNPAQHYAFQLQSAIQEAKVSKFTDFGLHRHRSLTRVLVQRSEIDLKDVEQSYTLITGNYTSLNSDVRDAVTGDYRKACLNVIDGNT</sequence>
<dbReference type="PANTHER" id="PTHR10502:SF233">
    <property type="entry name" value="ANNEXIN B9"/>
    <property type="match status" value="1"/>
</dbReference>
<evidence type="ECO:0000256" key="5">
    <source>
        <dbReference type="SAM" id="SignalP"/>
    </source>
</evidence>
<evidence type="ECO:0000256" key="3">
    <source>
        <dbReference type="ARBA" id="ARBA00023216"/>
    </source>
</evidence>
<keyword evidence="4" id="KW-0111">Calcium/phospholipid-binding</keyword>
<evidence type="ECO:0000313" key="6">
    <source>
        <dbReference type="EMBL" id="CAL8126104.1"/>
    </source>
</evidence>
<dbReference type="EMBL" id="CAXLJM020000071">
    <property type="protein sequence ID" value="CAL8126104.1"/>
    <property type="molecule type" value="Genomic_DNA"/>
</dbReference>
<feature type="chain" id="PRO_5046651475" description="Annexin" evidence="5">
    <location>
        <begin position="25"/>
        <end position="355"/>
    </location>
</feature>
<accession>A0ABP1RCP3</accession>
<proteinExistence type="inferred from homology"/>
<dbReference type="InterPro" id="IPR037104">
    <property type="entry name" value="Annexin_sf"/>
</dbReference>
<dbReference type="Gene3D" id="1.10.220.10">
    <property type="entry name" value="Annexin"/>
    <property type="match status" value="4"/>
</dbReference>
<evidence type="ECO:0000256" key="1">
    <source>
        <dbReference type="ARBA" id="ARBA00007831"/>
    </source>
</evidence>
<organism evidence="6 7">
    <name type="scientific">Orchesella dallaii</name>
    <dbReference type="NCBI Taxonomy" id="48710"/>
    <lineage>
        <taxon>Eukaryota</taxon>
        <taxon>Metazoa</taxon>
        <taxon>Ecdysozoa</taxon>
        <taxon>Arthropoda</taxon>
        <taxon>Hexapoda</taxon>
        <taxon>Collembola</taxon>
        <taxon>Entomobryomorpha</taxon>
        <taxon>Entomobryoidea</taxon>
        <taxon>Orchesellidae</taxon>
        <taxon>Orchesellinae</taxon>
        <taxon>Orchesella</taxon>
    </lineage>
</organism>
<dbReference type="InterPro" id="IPR018252">
    <property type="entry name" value="Annexin_repeat_CS"/>
</dbReference>
<reference evidence="6 7" key="1">
    <citation type="submission" date="2024-08" db="EMBL/GenBank/DDBJ databases">
        <authorList>
            <person name="Cucini C."/>
            <person name="Frati F."/>
        </authorList>
    </citation>
    <scope>NUCLEOTIDE SEQUENCE [LARGE SCALE GENOMIC DNA]</scope>
</reference>
<gene>
    <name evidence="6" type="ORF">ODALV1_LOCUS21267</name>
</gene>
<dbReference type="PROSITE" id="PS51897">
    <property type="entry name" value="ANNEXIN_2"/>
    <property type="match status" value="4"/>
</dbReference>
<keyword evidence="2 4" id="KW-0677">Repeat</keyword>
<dbReference type="PRINTS" id="PR00196">
    <property type="entry name" value="ANNEXIN"/>
</dbReference>
<comment type="domain">
    <text evidence="4">A pair of annexin repeats may form one binding site for calcium and phospholipid.</text>
</comment>